<accession>A0A5C5XGQ7</accession>
<keyword evidence="1" id="KW-0472">Membrane</keyword>
<comment type="caution">
    <text evidence="2">The sequence shown here is derived from an EMBL/GenBank/DDBJ whole genome shotgun (WGS) entry which is preliminary data.</text>
</comment>
<feature type="transmembrane region" description="Helical" evidence="1">
    <location>
        <begin position="18"/>
        <end position="40"/>
    </location>
</feature>
<protein>
    <submittedName>
        <fullName evidence="2">Uncharacterized protein</fullName>
    </submittedName>
</protein>
<dbReference type="AlphaFoldDB" id="A0A5C5XGQ7"/>
<keyword evidence="1" id="KW-0812">Transmembrane</keyword>
<feature type="transmembrane region" description="Helical" evidence="1">
    <location>
        <begin position="139"/>
        <end position="159"/>
    </location>
</feature>
<name>A0A5C5XGQ7_9PLAN</name>
<keyword evidence="3" id="KW-1185">Reference proteome</keyword>
<feature type="transmembrane region" description="Helical" evidence="1">
    <location>
        <begin position="78"/>
        <end position="99"/>
    </location>
</feature>
<keyword evidence="1" id="KW-1133">Transmembrane helix</keyword>
<proteinExistence type="predicted"/>
<organism evidence="2 3">
    <name type="scientific">Rubinisphaera italica</name>
    <dbReference type="NCBI Taxonomy" id="2527969"/>
    <lineage>
        <taxon>Bacteria</taxon>
        <taxon>Pseudomonadati</taxon>
        <taxon>Planctomycetota</taxon>
        <taxon>Planctomycetia</taxon>
        <taxon>Planctomycetales</taxon>
        <taxon>Planctomycetaceae</taxon>
        <taxon>Rubinisphaera</taxon>
    </lineage>
</organism>
<dbReference type="EMBL" id="SJPG01000001">
    <property type="protein sequence ID" value="TWT62004.1"/>
    <property type="molecule type" value="Genomic_DNA"/>
</dbReference>
<gene>
    <name evidence="2" type="ORF">Pan54_27430</name>
</gene>
<dbReference type="Proteomes" id="UP000316095">
    <property type="component" value="Unassembled WGS sequence"/>
</dbReference>
<evidence type="ECO:0000313" key="3">
    <source>
        <dbReference type="Proteomes" id="UP000316095"/>
    </source>
</evidence>
<feature type="transmembrane region" description="Helical" evidence="1">
    <location>
        <begin position="111"/>
        <end position="133"/>
    </location>
</feature>
<evidence type="ECO:0000256" key="1">
    <source>
        <dbReference type="SAM" id="Phobius"/>
    </source>
</evidence>
<evidence type="ECO:0000313" key="2">
    <source>
        <dbReference type="EMBL" id="TWT62004.1"/>
    </source>
</evidence>
<sequence length="185" mass="21335">MKIVMAIDDELNTLERMVFRLLTGLIVGKMFFFGFLMLLMTLTPRSTHLTHLTISGSSTSWHLLLMQFLNLFDVVRRSWFFIPIGLAVYIVGYIAGFRIGRDIWLCQRKYLMLTIFLLTAQLLIAGPALLWFYDSKDVQKILISCGVILLVPVFIKYLLVPIFKICLLKQQEAVRLNSENSNIPE</sequence>
<reference evidence="2 3" key="1">
    <citation type="submission" date="2019-02" db="EMBL/GenBank/DDBJ databases">
        <title>Deep-cultivation of Planctomycetes and their phenomic and genomic characterization uncovers novel biology.</title>
        <authorList>
            <person name="Wiegand S."/>
            <person name="Jogler M."/>
            <person name="Boedeker C."/>
            <person name="Pinto D."/>
            <person name="Vollmers J."/>
            <person name="Rivas-Marin E."/>
            <person name="Kohn T."/>
            <person name="Peeters S.H."/>
            <person name="Heuer A."/>
            <person name="Rast P."/>
            <person name="Oberbeckmann S."/>
            <person name="Bunk B."/>
            <person name="Jeske O."/>
            <person name="Meyerdierks A."/>
            <person name="Storesund J.E."/>
            <person name="Kallscheuer N."/>
            <person name="Luecker S."/>
            <person name="Lage O.M."/>
            <person name="Pohl T."/>
            <person name="Merkel B.J."/>
            <person name="Hornburger P."/>
            <person name="Mueller R.-W."/>
            <person name="Bruemmer F."/>
            <person name="Labrenz M."/>
            <person name="Spormann A.M."/>
            <person name="Op Den Camp H."/>
            <person name="Overmann J."/>
            <person name="Amann R."/>
            <person name="Jetten M.S.M."/>
            <person name="Mascher T."/>
            <person name="Medema M.H."/>
            <person name="Devos D.P."/>
            <person name="Kaster A.-K."/>
            <person name="Ovreas L."/>
            <person name="Rohde M."/>
            <person name="Galperin M.Y."/>
            <person name="Jogler C."/>
        </authorList>
    </citation>
    <scope>NUCLEOTIDE SEQUENCE [LARGE SCALE GENOMIC DNA]</scope>
    <source>
        <strain evidence="2 3">Pan54</strain>
    </source>
</reference>